<accession>E8ZID3</accession>
<dbReference type="HOGENOM" id="CLU_098620_3_0_14"/>
<gene>
    <name evidence="1" type="ordered locus">HF1_08960</name>
</gene>
<evidence type="ECO:0000313" key="2">
    <source>
        <dbReference type="Proteomes" id="UP000008637"/>
    </source>
</evidence>
<dbReference type="OrthoDB" id="9826462at2"/>
<protein>
    <submittedName>
        <fullName evidence="1">Uncharacterized protein</fullName>
    </submittedName>
</protein>
<evidence type="ECO:0000313" key="1">
    <source>
        <dbReference type="EMBL" id="CBY92904.1"/>
    </source>
</evidence>
<organism evidence="1 2">
    <name type="scientific">Mycoplasma haemofelis (strain Langford 1)</name>
    <name type="common">Haemobartonella felis</name>
    <dbReference type="NCBI Taxonomy" id="941640"/>
    <lineage>
        <taxon>Bacteria</taxon>
        <taxon>Bacillati</taxon>
        <taxon>Mycoplasmatota</taxon>
        <taxon>Mollicutes</taxon>
        <taxon>Mycoplasmataceae</taxon>
        <taxon>Mycoplasma</taxon>
    </lineage>
</organism>
<dbReference type="AlphaFoldDB" id="E8ZID3"/>
<reference evidence="1 2" key="1">
    <citation type="journal article" date="2011" name="J. Bacteriol.">
        <title>Complete genome sequence of Mycoplasma haemofelis, a hemotropic mycoplasma.</title>
        <authorList>
            <person name="Barker E.N."/>
            <person name="Helps C.R."/>
            <person name="Peters I.R."/>
            <person name="Darby A.C."/>
            <person name="Radford A.D."/>
            <person name="Tasker S."/>
        </authorList>
    </citation>
    <scope>NUCLEOTIDE SEQUENCE [LARGE SCALE GENOMIC DNA]</scope>
    <source>
        <strain evidence="1 2">Langford 1</strain>
    </source>
</reference>
<dbReference type="EMBL" id="FR773153">
    <property type="protein sequence ID" value="CBY92904.1"/>
    <property type="molecule type" value="Genomic_DNA"/>
</dbReference>
<dbReference type="KEGG" id="mha:HF1_08960"/>
<sequence length="206" mass="22854">MDYKMLSAATGGTAAAAGGGALLAHNLSSKDEPTTSKVTIRSRLQEAGYSLDVDDDGWNAIFQEHNKSEHAANTKFSATDSQSLKTKCFEYLDAEDDNSKYSLAKKWCVKPNKISEFLKALGLTALKTAEPDDSNTDKNKWVTLVGTYGKDSKEKIVGFELKNPASNDPWKELKDKCKAMLEFQPWNDDYEMAMKSTRVWCVSNSE</sequence>
<name>E8ZID3_MYCHL</name>
<proteinExistence type="predicted"/>
<dbReference type="Proteomes" id="UP000008637">
    <property type="component" value="Chromosome"/>
</dbReference>
<keyword evidence="2" id="KW-1185">Reference proteome</keyword>